<gene>
    <name evidence="1" type="ORF">FF306_00152</name>
</gene>
<reference evidence="1 2" key="1">
    <citation type="journal article" date="2016" name="Syst. Appl. Microbiol.">
        <title>Genomic characterization of a fructophilic bee symbiont Lactobacillus kunkeei reveals its niche-specific adaptation.</title>
        <authorList>
            <person name="Maeno S."/>
            <person name="Tanizawa Y."/>
            <person name="Kanesaki Y."/>
            <person name="Kubota E."/>
            <person name="Kumar H."/>
            <person name="Dicks L."/>
            <person name="Salminen S."/>
            <person name="Nakagawa J."/>
            <person name="Arita M."/>
            <person name="Endo A."/>
        </authorList>
    </citation>
    <scope>NUCLEOTIDE SEQUENCE [LARGE SCALE GENOMIC DNA]</scope>
    <source>
        <strain evidence="1 2">FF30-6</strain>
    </source>
</reference>
<evidence type="ECO:0000313" key="1">
    <source>
        <dbReference type="EMBL" id="GAT90061.1"/>
    </source>
</evidence>
<proteinExistence type="predicted"/>
<comment type="caution">
    <text evidence="1">The sequence shown here is derived from an EMBL/GenBank/DDBJ whole genome shotgun (WGS) entry which is preliminary data.</text>
</comment>
<dbReference type="AlphaFoldDB" id="A0A1L8CFU7"/>
<accession>A0A1L8CFU7</accession>
<dbReference type="RefSeq" id="WP_094750421.1">
    <property type="nucleotide sequence ID" value="NZ_BDDX01000001.1"/>
</dbReference>
<evidence type="ECO:0000313" key="2">
    <source>
        <dbReference type="Proteomes" id="UP000186588"/>
    </source>
</evidence>
<dbReference type="Proteomes" id="UP000186588">
    <property type="component" value="Unassembled WGS sequence"/>
</dbReference>
<organism evidence="1 2">
    <name type="scientific">Apilactobacillus kunkeei</name>
    <dbReference type="NCBI Taxonomy" id="148814"/>
    <lineage>
        <taxon>Bacteria</taxon>
        <taxon>Bacillati</taxon>
        <taxon>Bacillota</taxon>
        <taxon>Bacilli</taxon>
        <taxon>Lactobacillales</taxon>
        <taxon>Lactobacillaceae</taxon>
        <taxon>Apilactobacillus</taxon>
    </lineage>
</organism>
<dbReference type="EMBL" id="BDDX01000001">
    <property type="protein sequence ID" value="GAT90061.1"/>
    <property type="molecule type" value="Genomic_DNA"/>
</dbReference>
<sequence length="307" mass="35062">MITQTTVKKRINQLVDQDNSDEKHFDAYYDSALLFIRDHLTQFYSHYAKENNLSIAETRSMVDKWGINQWKQAILQCDASNWGNNATDRVKAYTALAYQRRYQLMFALIGLGIVDMTAKIEKFTQQNLISDISSQTKWLHRTMNLNFNQGNVQTIVNNSENSSIWSDRLWINADDLASDVQKLVSKHLRHGMTLDDLNQTLSKHVNTKQFKPNQNISDRINIAEYNARRLVQTESSRVVNQVNLVTFKQLGGKQVDVVNQPGACSKCASIADNGPYDISDCPDIPGDTHPFCRCFYVMVNLLNKVSS</sequence>
<name>A0A1L8CFU7_9LACO</name>
<protein>
    <recommendedName>
        <fullName evidence="3">Phage Mu protein F like protein</fullName>
    </recommendedName>
</protein>
<evidence type="ECO:0008006" key="3">
    <source>
        <dbReference type="Google" id="ProtNLM"/>
    </source>
</evidence>